<sequence length="450" mass="47092">MTPAPTSVSHSPAAPLRALDHPGPAVMGRAATRAGTGGRCPTARSLTVRTPAPTAAGPGVSPAPAGGRPAGAALLRCAEGATGEYDRLARPGPARLDDPGDLIAAIPAMLGFRPERSLVLAVLCAAPDAPHSAVIDLVVRFDLRQPATGRPSDEGTVAAAASRVCARPGVVGVLVVLVDEGLPDPEGSLPQPIPVLTALERRMESAAVPVRAVWAAHSICNGRPWWSLTDPGHRGLIADPVASRVTLNRVLDGRPIRRCRGELTALIAPDPALCEQVSAELGAAQDRAKDRYVAAARREDPIGFLHGELVTVLWLISNTESGADLAARELADIAVALRDRELRDCMFALAATVHAEAAEQVWSRLARALGGADRAETAMLLGYFAYVRGDGPFAGIALDAALDADPHHSMAALLHTALETEMRPERVRDLARCGKDCALTLGVDMDAPQW</sequence>
<feature type="region of interest" description="Disordered" evidence="1">
    <location>
        <begin position="1"/>
        <end position="68"/>
    </location>
</feature>
<dbReference type="Proteomes" id="UP000565715">
    <property type="component" value="Unassembled WGS sequence"/>
</dbReference>
<feature type="compositionally biased region" description="Polar residues" evidence="1">
    <location>
        <begin position="1"/>
        <end position="10"/>
    </location>
</feature>
<name>A0A846XDQ4_9NOCA</name>
<organism evidence="2 3">
    <name type="scientific">Nocardia speluncae</name>
    <dbReference type="NCBI Taxonomy" id="419477"/>
    <lineage>
        <taxon>Bacteria</taxon>
        <taxon>Bacillati</taxon>
        <taxon>Actinomycetota</taxon>
        <taxon>Actinomycetes</taxon>
        <taxon>Mycobacteriales</taxon>
        <taxon>Nocardiaceae</taxon>
        <taxon>Nocardia</taxon>
    </lineage>
</organism>
<dbReference type="AlphaFoldDB" id="A0A846XDQ4"/>
<evidence type="ECO:0000313" key="2">
    <source>
        <dbReference type="EMBL" id="NKY32870.1"/>
    </source>
</evidence>
<feature type="compositionally biased region" description="Low complexity" evidence="1">
    <location>
        <begin position="28"/>
        <end position="68"/>
    </location>
</feature>
<comment type="caution">
    <text evidence="2">The sequence shown here is derived from an EMBL/GenBank/DDBJ whole genome shotgun (WGS) entry which is preliminary data.</text>
</comment>
<dbReference type="InterPro" id="IPR025447">
    <property type="entry name" value="DUF4192"/>
</dbReference>
<evidence type="ECO:0000313" key="3">
    <source>
        <dbReference type="Proteomes" id="UP000565715"/>
    </source>
</evidence>
<keyword evidence="3" id="KW-1185">Reference proteome</keyword>
<evidence type="ECO:0000256" key="1">
    <source>
        <dbReference type="SAM" id="MobiDB-lite"/>
    </source>
</evidence>
<reference evidence="2 3" key="1">
    <citation type="submission" date="2020-04" db="EMBL/GenBank/DDBJ databases">
        <title>MicrobeNet Type strains.</title>
        <authorList>
            <person name="Nicholson A.C."/>
        </authorList>
    </citation>
    <scope>NUCLEOTIDE SEQUENCE [LARGE SCALE GENOMIC DNA]</scope>
    <source>
        <strain evidence="2 3">DSM 45078</strain>
    </source>
</reference>
<dbReference type="EMBL" id="JAAXOO010000001">
    <property type="protein sequence ID" value="NKY32870.1"/>
    <property type="molecule type" value="Genomic_DNA"/>
</dbReference>
<dbReference type="Pfam" id="PF13830">
    <property type="entry name" value="DUF4192"/>
    <property type="match status" value="1"/>
</dbReference>
<accession>A0A846XDQ4</accession>
<dbReference type="RefSeq" id="WP_157112630.1">
    <property type="nucleotide sequence ID" value="NZ_JAAXOO010000001.1"/>
</dbReference>
<gene>
    <name evidence="2" type="ORF">HGA13_07245</name>
</gene>
<proteinExistence type="predicted"/>
<protein>
    <submittedName>
        <fullName evidence="2">DUF4192 family protein</fullName>
    </submittedName>
</protein>